<accession>A0A392UPP1</accession>
<evidence type="ECO:0000313" key="2">
    <source>
        <dbReference type="Proteomes" id="UP000265520"/>
    </source>
</evidence>
<reference evidence="1 2" key="1">
    <citation type="journal article" date="2018" name="Front. Plant Sci.">
        <title>Red Clover (Trifolium pratense) and Zigzag Clover (T. medium) - A Picture of Genomic Similarities and Differences.</title>
        <authorList>
            <person name="Dluhosova J."/>
            <person name="Istvanek J."/>
            <person name="Nedelnik J."/>
            <person name="Repkova J."/>
        </authorList>
    </citation>
    <scope>NUCLEOTIDE SEQUENCE [LARGE SCALE GENOMIC DNA]</scope>
    <source>
        <strain evidence="2">cv. 10/8</strain>
        <tissue evidence="1">Leaf</tissue>
    </source>
</reference>
<dbReference type="EMBL" id="LXQA010845121">
    <property type="protein sequence ID" value="MCI73735.1"/>
    <property type="molecule type" value="Genomic_DNA"/>
</dbReference>
<protein>
    <submittedName>
        <fullName evidence="1">Uncharacterized protein</fullName>
    </submittedName>
</protein>
<proteinExistence type="predicted"/>
<dbReference type="AlphaFoldDB" id="A0A392UPP1"/>
<dbReference type="Proteomes" id="UP000265520">
    <property type="component" value="Unassembled WGS sequence"/>
</dbReference>
<keyword evidence="2" id="KW-1185">Reference proteome</keyword>
<feature type="non-terminal residue" evidence="1">
    <location>
        <position position="77"/>
    </location>
</feature>
<feature type="non-terminal residue" evidence="1">
    <location>
        <position position="1"/>
    </location>
</feature>
<organism evidence="1 2">
    <name type="scientific">Trifolium medium</name>
    <dbReference type="NCBI Taxonomy" id="97028"/>
    <lineage>
        <taxon>Eukaryota</taxon>
        <taxon>Viridiplantae</taxon>
        <taxon>Streptophyta</taxon>
        <taxon>Embryophyta</taxon>
        <taxon>Tracheophyta</taxon>
        <taxon>Spermatophyta</taxon>
        <taxon>Magnoliopsida</taxon>
        <taxon>eudicotyledons</taxon>
        <taxon>Gunneridae</taxon>
        <taxon>Pentapetalae</taxon>
        <taxon>rosids</taxon>
        <taxon>fabids</taxon>
        <taxon>Fabales</taxon>
        <taxon>Fabaceae</taxon>
        <taxon>Papilionoideae</taxon>
        <taxon>50 kb inversion clade</taxon>
        <taxon>NPAAA clade</taxon>
        <taxon>Hologalegina</taxon>
        <taxon>IRL clade</taxon>
        <taxon>Trifolieae</taxon>
        <taxon>Trifolium</taxon>
    </lineage>
</organism>
<name>A0A392UPP1_9FABA</name>
<sequence length="77" mass="8413">ASSTTEQEKEREQRSTFFMLLPLYGLPEEYSTIRDHILGSATVPDMSTAPAILLRVSVKYSLEPTITPAPGDTAALT</sequence>
<evidence type="ECO:0000313" key="1">
    <source>
        <dbReference type="EMBL" id="MCI73735.1"/>
    </source>
</evidence>
<comment type="caution">
    <text evidence="1">The sequence shown here is derived from an EMBL/GenBank/DDBJ whole genome shotgun (WGS) entry which is preliminary data.</text>
</comment>